<dbReference type="PROSITE" id="PS00464">
    <property type="entry name" value="RIBOSOMAL_L22"/>
    <property type="match status" value="1"/>
</dbReference>
<feature type="compositionally biased region" description="Basic and acidic residues" evidence="11">
    <location>
        <begin position="161"/>
        <end position="195"/>
    </location>
</feature>
<feature type="region of interest" description="Disordered" evidence="11">
    <location>
        <begin position="161"/>
        <end position="204"/>
    </location>
</feature>
<dbReference type="HAMAP" id="MF_01331_B">
    <property type="entry name" value="Ribosomal_uL22_B"/>
    <property type="match status" value="1"/>
</dbReference>
<dbReference type="EMBL" id="LCPB01000001">
    <property type="protein sequence ID" value="KKU90584.1"/>
    <property type="molecule type" value="Genomic_DNA"/>
</dbReference>
<keyword evidence="5 7" id="KW-0687">Ribonucleoprotein</keyword>
<evidence type="ECO:0000256" key="10">
    <source>
        <dbReference type="RuleBase" id="RU004008"/>
    </source>
</evidence>
<evidence type="ECO:0000256" key="7">
    <source>
        <dbReference type="HAMAP-Rule" id="MF_01331"/>
    </source>
</evidence>
<evidence type="ECO:0000313" key="13">
    <source>
        <dbReference type="Proteomes" id="UP000033882"/>
    </source>
</evidence>
<reference evidence="12 13" key="1">
    <citation type="journal article" date="2015" name="Nature">
        <title>rRNA introns, odd ribosomes, and small enigmatic genomes across a large radiation of phyla.</title>
        <authorList>
            <person name="Brown C.T."/>
            <person name="Hug L.A."/>
            <person name="Thomas B.C."/>
            <person name="Sharon I."/>
            <person name="Castelle C.J."/>
            <person name="Singh A."/>
            <person name="Wilkins M.J."/>
            <person name="Williams K.H."/>
            <person name="Banfield J.F."/>
        </authorList>
    </citation>
    <scope>NUCLEOTIDE SEQUENCE [LARGE SCALE GENOMIC DNA]</scope>
</reference>
<keyword evidence="4 7" id="KW-0689">Ribosomal protein</keyword>
<comment type="function">
    <text evidence="7">The globular domain of the protein is located near the polypeptide exit tunnel on the outside of the subunit, while an extended beta-hairpin is found that lines the wall of the exit tunnel in the center of the 70S ribosome.</text>
</comment>
<dbReference type="InterPro" id="IPR036394">
    <property type="entry name" value="Ribosomal_uL22_sf"/>
</dbReference>
<dbReference type="InterPro" id="IPR005727">
    <property type="entry name" value="Ribosomal_uL22_bac/chlpt-type"/>
</dbReference>
<keyword evidence="2 7" id="KW-0699">rRNA-binding</keyword>
<evidence type="ECO:0000256" key="8">
    <source>
        <dbReference type="RuleBase" id="RU004005"/>
    </source>
</evidence>
<proteinExistence type="inferred from homology"/>
<dbReference type="InterPro" id="IPR047867">
    <property type="entry name" value="Ribosomal_uL22_bac/org-type"/>
</dbReference>
<comment type="caution">
    <text evidence="12">The sequence shown here is derived from an EMBL/GenBank/DDBJ whole genome shotgun (WGS) entry which is preliminary data.</text>
</comment>
<evidence type="ECO:0000256" key="9">
    <source>
        <dbReference type="RuleBase" id="RU004006"/>
    </source>
</evidence>
<evidence type="ECO:0000256" key="1">
    <source>
        <dbReference type="ARBA" id="ARBA00009451"/>
    </source>
</evidence>
<comment type="similarity">
    <text evidence="1 7 8">Belongs to the universal ribosomal protein uL22 family.</text>
</comment>
<dbReference type="CDD" id="cd00336">
    <property type="entry name" value="Ribosomal_L22"/>
    <property type="match status" value="1"/>
</dbReference>
<evidence type="ECO:0000256" key="2">
    <source>
        <dbReference type="ARBA" id="ARBA00022730"/>
    </source>
</evidence>
<dbReference type="PANTHER" id="PTHR13501">
    <property type="entry name" value="CHLOROPLAST 50S RIBOSOMAL PROTEIN L22-RELATED"/>
    <property type="match status" value="1"/>
</dbReference>
<dbReference type="InterPro" id="IPR001063">
    <property type="entry name" value="Ribosomal_uL22"/>
</dbReference>
<evidence type="ECO:0000256" key="3">
    <source>
        <dbReference type="ARBA" id="ARBA00022884"/>
    </source>
</evidence>
<dbReference type="PANTHER" id="PTHR13501:SF8">
    <property type="entry name" value="LARGE RIBOSOMAL SUBUNIT PROTEIN UL22M"/>
    <property type="match status" value="1"/>
</dbReference>
<dbReference type="GO" id="GO:0006412">
    <property type="term" value="P:translation"/>
    <property type="evidence" value="ECO:0007669"/>
    <property type="project" value="UniProtKB-UniRule"/>
</dbReference>
<protein>
    <recommendedName>
        <fullName evidence="6 7">Large ribosomal subunit protein uL22</fullName>
    </recommendedName>
</protein>
<comment type="subunit">
    <text evidence="7 9">Part of the 50S ribosomal subunit.</text>
</comment>
<name>A0A0G1U915_9BACT</name>
<keyword evidence="3 7" id="KW-0694">RNA-binding</keyword>
<evidence type="ECO:0000313" key="12">
    <source>
        <dbReference type="EMBL" id="KKU90584.1"/>
    </source>
</evidence>
<dbReference type="SUPFAM" id="SSF54843">
    <property type="entry name" value="Ribosomal protein L22"/>
    <property type="match status" value="1"/>
</dbReference>
<evidence type="ECO:0000256" key="4">
    <source>
        <dbReference type="ARBA" id="ARBA00022980"/>
    </source>
</evidence>
<evidence type="ECO:0000256" key="5">
    <source>
        <dbReference type="ARBA" id="ARBA00023274"/>
    </source>
</evidence>
<sequence length="204" mass="22772">MSASESAPRYKLWVVGHKSFMKQQTAKLNHLRMAPRKVRLMATVIKGLSVNDAQAQLATNPKRASEPVLKLLQSAIANAVNNAKMDASKLIVKEIRVDGGPMLKRWLPRAQGRATPIQKKSSHITIVLEESDKVKAPRFTMAKKVEKITKSKAETIKKVAAKTEKAEKAEDKEAKTKTKTEKAEKTTKVAKEGTKRKMFQRKSI</sequence>
<accession>A0A0G1U915</accession>
<evidence type="ECO:0000256" key="11">
    <source>
        <dbReference type="SAM" id="MobiDB-lite"/>
    </source>
</evidence>
<dbReference type="Gene3D" id="3.90.470.10">
    <property type="entry name" value="Ribosomal protein L22/L17"/>
    <property type="match status" value="1"/>
</dbReference>
<dbReference type="InterPro" id="IPR018260">
    <property type="entry name" value="Ribosomal_uL22_CS"/>
</dbReference>
<dbReference type="GO" id="GO:0019843">
    <property type="term" value="F:rRNA binding"/>
    <property type="evidence" value="ECO:0007669"/>
    <property type="project" value="UniProtKB-UniRule"/>
</dbReference>
<comment type="function">
    <text evidence="7 10">This protein binds specifically to 23S rRNA; its binding is stimulated by other ribosomal proteins, e.g., L4, L17, and L20. It is important during the early stages of 50S assembly. It makes multiple contacts with different domains of the 23S rRNA in the assembled 50S subunit and ribosome.</text>
</comment>
<dbReference type="PATRIC" id="fig|1619005.3.peg.67"/>
<dbReference type="GO" id="GO:0003735">
    <property type="term" value="F:structural constituent of ribosome"/>
    <property type="evidence" value="ECO:0007669"/>
    <property type="project" value="InterPro"/>
</dbReference>
<dbReference type="Pfam" id="PF00237">
    <property type="entry name" value="Ribosomal_L22"/>
    <property type="match status" value="1"/>
</dbReference>
<dbReference type="Proteomes" id="UP000033882">
    <property type="component" value="Unassembled WGS sequence"/>
</dbReference>
<gene>
    <name evidence="7" type="primary">rplV</name>
    <name evidence="12" type="ORF">UY19_C0001G0061</name>
</gene>
<evidence type="ECO:0000256" key="6">
    <source>
        <dbReference type="ARBA" id="ARBA00035207"/>
    </source>
</evidence>
<dbReference type="NCBIfam" id="TIGR01044">
    <property type="entry name" value="rplV_bact"/>
    <property type="match status" value="1"/>
</dbReference>
<organism evidence="12 13">
    <name type="scientific">Candidatus Wolfebacteria bacterium GW2011_GWA2_47_9b</name>
    <dbReference type="NCBI Taxonomy" id="1619005"/>
    <lineage>
        <taxon>Bacteria</taxon>
        <taxon>Candidatus Wolfeibacteriota</taxon>
    </lineage>
</organism>
<dbReference type="GO" id="GO:0022625">
    <property type="term" value="C:cytosolic large ribosomal subunit"/>
    <property type="evidence" value="ECO:0007669"/>
    <property type="project" value="TreeGrafter"/>
</dbReference>
<dbReference type="AlphaFoldDB" id="A0A0G1U915"/>